<name>A0ABS8APS8_9BACT</name>
<dbReference type="Gene3D" id="1.10.260.40">
    <property type="entry name" value="lambda repressor-like DNA-binding domains"/>
    <property type="match status" value="1"/>
</dbReference>
<evidence type="ECO:0000259" key="1">
    <source>
        <dbReference type="PROSITE" id="PS50943"/>
    </source>
</evidence>
<keyword evidence="3" id="KW-1185">Reference proteome</keyword>
<dbReference type="Proteomes" id="UP001165296">
    <property type="component" value="Unassembled WGS sequence"/>
</dbReference>
<dbReference type="PROSITE" id="PS50943">
    <property type="entry name" value="HTH_CROC1"/>
    <property type="match status" value="1"/>
</dbReference>
<feature type="domain" description="HTH cro/C1-type" evidence="1">
    <location>
        <begin position="11"/>
        <end position="55"/>
    </location>
</feature>
<dbReference type="CDD" id="cd00093">
    <property type="entry name" value="HTH_XRE"/>
    <property type="match status" value="1"/>
</dbReference>
<accession>A0ABS8APS8</accession>
<sequence length="181" mass="19829">MAISPPAEPVVIRVRTYFGLSQQELARFLGVSRALVALVETGRRTLPAEAATRLAILDSGISEEAATPVEVSRSALATWEPLQLHQRKCLRQASGLRQELLQLQTQAAQYQRRLQALPLLSQALGQFPADAELQAWLEQLATEARYGLFDCGTAAQTLLTVRITALEFEAAEAYRQLGLAS</sequence>
<dbReference type="InterPro" id="IPR001387">
    <property type="entry name" value="Cro/C1-type_HTH"/>
</dbReference>
<evidence type="ECO:0000313" key="3">
    <source>
        <dbReference type="Proteomes" id="UP001165296"/>
    </source>
</evidence>
<gene>
    <name evidence="2" type="ORF">LGH74_05510</name>
</gene>
<protein>
    <submittedName>
        <fullName evidence="2">Helix-turn-helix domain-containing protein</fullName>
    </submittedName>
</protein>
<dbReference type="InterPro" id="IPR010982">
    <property type="entry name" value="Lambda_DNA-bd_dom_sf"/>
</dbReference>
<dbReference type="Pfam" id="PF13560">
    <property type="entry name" value="HTH_31"/>
    <property type="match status" value="1"/>
</dbReference>
<dbReference type="SMART" id="SM00530">
    <property type="entry name" value="HTH_XRE"/>
    <property type="match status" value="1"/>
</dbReference>
<proteinExistence type="predicted"/>
<organism evidence="2 3">
    <name type="scientific">Hymenobacter lucidus</name>
    <dbReference type="NCBI Taxonomy" id="2880930"/>
    <lineage>
        <taxon>Bacteria</taxon>
        <taxon>Pseudomonadati</taxon>
        <taxon>Bacteroidota</taxon>
        <taxon>Cytophagia</taxon>
        <taxon>Cytophagales</taxon>
        <taxon>Hymenobacteraceae</taxon>
        <taxon>Hymenobacter</taxon>
    </lineage>
</organism>
<dbReference type="SUPFAM" id="SSF47413">
    <property type="entry name" value="lambda repressor-like DNA-binding domains"/>
    <property type="match status" value="1"/>
</dbReference>
<dbReference type="EMBL" id="JAJADR010000001">
    <property type="protein sequence ID" value="MCB2407424.1"/>
    <property type="molecule type" value="Genomic_DNA"/>
</dbReference>
<dbReference type="RefSeq" id="WP_226173202.1">
    <property type="nucleotide sequence ID" value="NZ_JAJADR010000001.1"/>
</dbReference>
<reference evidence="2" key="1">
    <citation type="submission" date="2021-10" db="EMBL/GenBank/DDBJ databases">
        <authorList>
            <person name="Dean J.D."/>
            <person name="Kim M.K."/>
            <person name="Newey C.N."/>
            <person name="Stoker T.S."/>
            <person name="Thompson D.W."/>
            <person name="Grose J.H."/>
        </authorList>
    </citation>
    <scope>NUCLEOTIDE SEQUENCE</scope>
    <source>
        <strain evidence="2">BT178</strain>
    </source>
</reference>
<comment type="caution">
    <text evidence="2">The sequence shown here is derived from an EMBL/GenBank/DDBJ whole genome shotgun (WGS) entry which is preliminary data.</text>
</comment>
<evidence type="ECO:0000313" key="2">
    <source>
        <dbReference type="EMBL" id="MCB2407424.1"/>
    </source>
</evidence>